<dbReference type="PANTHER" id="PTHR43581:SF2">
    <property type="entry name" value="EXCINUCLEASE ATPASE SUBUNIT"/>
    <property type="match status" value="1"/>
</dbReference>
<dbReference type="Pfam" id="PF13175">
    <property type="entry name" value="AAA_15"/>
    <property type="match status" value="1"/>
</dbReference>
<dbReference type="InterPro" id="IPR027417">
    <property type="entry name" value="P-loop_NTPase"/>
</dbReference>
<evidence type="ECO:0000313" key="2">
    <source>
        <dbReference type="EMBL" id="CUN08064.1"/>
    </source>
</evidence>
<protein>
    <submittedName>
        <fullName evidence="2">Phosphate ABC transporter ATP-binding protein</fullName>
    </submittedName>
</protein>
<organism evidence="2 3">
    <name type="scientific">Anaerostipes hadrus</name>
    <dbReference type="NCBI Taxonomy" id="649756"/>
    <lineage>
        <taxon>Bacteria</taxon>
        <taxon>Bacillati</taxon>
        <taxon>Bacillota</taxon>
        <taxon>Clostridia</taxon>
        <taxon>Lachnospirales</taxon>
        <taxon>Lachnospiraceae</taxon>
        <taxon>Anaerostipes</taxon>
    </lineage>
</organism>
<dbReference type="InterPro" id="IPR051396">
    <property type="entry name" value="Bact_Antivir_Def_Nuclease"/>
</dbReference>
<dbReference type="InterPro" id="IPR041685">
    <property type="entry name" value="AAA_GajA/Old/RecF-like"/>
</dbReference>
<dbReference type="Proteomes" id="UP000095553">
    <property type="component" value="Unassembled WGS sequence"/>
</dbReference>
<sequence>MKLKIEDFGVIKNADIKVDGITVITGNNNTGKSTIGKVFFTCFNSLCDIELKIEDIIIKKHYTEYMEIITDTLLAIPELENISRQFIRLCTRKLSDKFARNKGSIDEIEIKKIIQDVGNRYGVEPQNILIVQQIMINLSQGKLVGLLTAKVDELDLEKEIVTRYFNLVFDGQINSLYDQKDANISIDIQGKELNLLFKDNKCQTIDGNLTILHQAFYLDDPFIADELDDRIRNLSFYDREQLLSTREHLLWNLSDLQENNLNNVMDAVIFKDKLEEIDTLLNSVVEGEFLIDNDGLKLNQKKYKQPIKVSNLSTGLKSFVIIKRLLELGNLRNKDILILDEPEIHLHPEWQIIYAKLIVLLQQKFDLSIIVTTHSVEFLDAIDYYSKYYKINDKCNYYMSVEKDGGFAFQHIEDDLDKIYEKMIRPGLILDKLKYNLEENE</sequence>
<proteinExistence type="predicted"/>
<reference evidence="2 3" key="1">
    <citation type="submission" date="2015-09" db="EMBL/GenBank/DDBJ databases">
        <authorList>
            <consortium name="Pathogen Informatics"/>
        </authorList>
    </citation>
    <scope>NUCLEOTIDE SEQUENCE [LARGE SCALE GENOMIC DNA]</scope>
    <source>
        <strain evidence="2 3">2789STDY5834959</strain>
    </source>
</reference>
<dbReference type="GO" id="GO:0005524">
    <property type="term" value="F:ATP binding"/>
    <property type="evidence" value="ECO:0007669"/>
    <property type="project" value="UniProtKB-KW"/>
</dbReference>
<accession>A0A173TZN0</accession>
<keyword evidence="2" id="KW-0067">ATP-binding</keyword>
<evidence type="ECO:0000313" key="3">
    <source>
        <dbReference type="Proteomes" id="UP000095553"/>
    </source>
</evidence>
<dbReference type="SUPFAM" id="SSF52540">
    <property type="entry name" value="P-loop containing nucleoside triphosphate hydrolases"/>
    <property type="match status" value="1"/>
</dbReference>
<name>A0A173TZN0_ANAHA</name>
<dbReference type="AlphaFoldDB" id="A0A173TZN0"/>
<dbReference type="GO" id="GO:0016887">
    <property type="term" value="F:ATP hydrolysis activity"/>
    <property type="evidence" value="ECO:0007669"/>
    <property type="project" value="InterPro"/>
</dbReference>
<feature type="domain" description="Endonuclease GajA/Old nuclease/RecF-like AAA" evidence="1">
    <location>
        <begin position="2"/>
        <end position="378"/>
    </location>
</feature>
<dbReference type="Gene3D" id="3.40.50.300">
    <property type="entry name" value="P-loop containing nucleotide triphosphate hydrolases"/>
    <property type="match status" value="1"/>
</dbReference>
<keyword evidence="2" id="KW-0547">Nucleotide-binding</keyword>
<gene>
    <name evidence="2" type="ORF">ERS852571_02401</name>
</gene>
<evidence type="ECO:0000259" key="1">
    <source>
        <dbReference type="Pfam" id="PF13175"/>
    </source>
</evidence>
<dbReference type="CDD" id="cd00267">
    <property type="entry name" value="ABC_ATPase"/>
    <property type="match status" value="1"/>
</dbReference>
<dbReference type="EMBL" id="CYXY01000015">
    <property type="protein sequence ID" value="CUN08064.1"/>
    <property type="molecule type" value="Genomic_DNA"/>
</dbReference>
<dbReference type="PANTHER" id="PTHR43581">
    <property type="entry name" value="ATP/GTP PHOSPHATASE"/>
    <property type="match status" value="1"/>
</dbReference>
<dbReference type="RefSeq" id="WP_044921027.1">
    <property type="nucleotide sequence ID" value="NZ_CYXY01000015.1"/>
</dbReference>